<organism evidence="1 2">
    <name type="scientific">Metabacillus malikii</name>
    <dbReference type="NCBI Taxonomy" id="1504265"/>
    <lineage>
        <taxon>Bacteria</taxon>
        <taxon>Bacillati</taxon>
        <taxon>Bacillota</taxon>
        <taxon>Bacilli</taxon>
        <taxon>Bacillales</taxon>
        <taxon>Bacillaceae</taxon>
        <taxon>Metabacillus</taxon>
    </lineage>
</organism>
<name>A0ABT9ZEK3_9BACI</name>
<gene>
    <name evidence="1" type="ORF">J2S19_001701</name>
</gene>
<comment type="caution">
    <text evidence="1">The sequence shown here is derived from an EMBL/GenBank/DDBJ whole genome shotgun (WGS) entry which is preliminary data.</text>
</comment>
<protein>
    <recommendedName>
        <fullName evidence="3">DUF2642 domain-containing protein</fullName>
    </recommendedName>
</protein>
<evidence type="ECO:0008006" key="3">
    <source>
        <dbReference type="Google" id="ProtNLM"/>
    </source>
</evidence>
<proteinExistence type="predicted"/>
<dbReference type="RefSeq" id="WP_307339742.1">
    <property type="nucleotide sequence ID" value="NZ_JAUSUD010000006.1"/>
</dbReference>
<evidence type="ECO:0000313" key="1">
    <source>
        <dbReference type="EMBL" id="MDQ0230445.1"/>
    </source>
</evidence>
<keyword evidence="2" id="KW-1185">Reference proteome</keyword>
<reference evidence="1 2" key="1">
    <citation type="submission" date="2023-07" db="EMBL/GenBank/DDBJ databases">
        <title>Genomic Encyclopedia of Type Strains, Phase IV (KMG-IV): sequencing the most valuable type-strain genomes for metagenomic binning, comparative biology and taxonomic classification.</title>
        <authorList>
            <person name="Goeker M."/>
        </authorList>
    </citation>
    <scope>NUCLEOTIDE SEQUENCE [LARGE SCALE GENOMIC DNA]</scope>
    <source>
        <strain evidence="1 2">DSM 29005</strain>
    </source>
</reference>
<dbReference type="EMBL" id="JAUSUD010000006">
    <property type="protein sequence ID" value="MDQ0230445.1"/>
    <property type="molecule type" value="Genomic_DNA"/>
</dbReference>
<evidence type="ECO:0000313" key="2">
    <source>
        <dbReference type="Proteomes" id="UP001234495"/>
    </source>
</evidence>
<accession>A0ABT9ZEK3</accession>
<sequence length="258" mass="29534">MTNLVYTGLNNHSFRCQECHQVNNDDLFCTPYCCPERKNTLAFPSPNSSFPLEELEEIEKCIQLANQLLLTLALSGEGEEEDLRAIQENLRKLRGKFVDVHVNCEEKQLIRKGTILDAGRNFLILESTVGNTVMIPFENLLTVTRKKDAKLRDDDQELLQIGTCLRRNLTLNFSEVVAKSPYLLNLFFGIELSLLLESYVGCFVYVKAADERMEIDGILMNVNERRVEVLKDEELIGIDFDEFCYIEIENVELAALVK</sequence>
<dbReference type="Proteomes" id="UP001234495">
    <property type="component" value="Unassembled WGS sequence"/>
</dbReference>